<comment type="subcellular location">
    <subcellularLocation>
        <location evidence="1">Cell membrane</location>
        <topology evidence="1">Multi-pass membrane protein</topology>
    </subcellularLocation>
</comment>
<keyword evidence="5" id="KW-0812">Transmembrane</keyword>
<dbReference type="InterPro" id="IPR011606">
    <property type="entry name" value="Brnchd-chn_aa_trnsp_permease"/>
</dbReference>
<keyword evidence="7" id="KW-0472">Membrane</keyword>
<evidence type="ECO:0000313" key="9">
    <source>
        <dbReference type="Proteomes" id="UP001055025"/>
    </source>
</evidence>
<reference evidence="8" key="1">
    <citation type="journal article" date="2022" name="Int. J. Syst. Evol. Microbiol.">
        <title>Granulimonas faecalis gen. nov., sp. nov., and Leptogranulimonas caecicola gen. nov., sp. nov., novel lactate-producing Atopobiaceae bacteria isolated from mouse intestines, and an emended description of the family Atopobiaceae.</title>
        <authorList>
            <person name="Morinaga K."/>
            <person name="Kusada H."/>
            <person name="Sakamoto S."/>
            <person name="Murakami T."/>
            <person name="Toyoda A."/>
            <person name="Mori H."/>
            <person name="Meng X.Y."/>
            <person name="Takashino M."/>
            <person name="Murotomi K."/>
            <person name="Tamaki H."/>
        </authorList>
    </citation>
    <scope>NUCLEOTIDE SEQUENCE</scope>
    <source>
        <strain evidence="8">OPF53</strain>
    </source>
</reference>
<dbReference type="RefSeq" id="WP_265590773.1">
    <property type="nucleotide sequence ID" value="NZ_BQKC01000001.1"/>
</dbReference>
<evidence type="ECO:0000256" key="2">
    <source>
        <dbReference type="ARBA" id="ARBA00010735"/>
    </source>
</evidence>
<gene>
    <name evidence="8" type="ORF">ATOP_09530</name>
</gene>
<dbReference type="PANTHER" id="PTHR34979">
    <property type="entry name" value="INNER MEMBRANE PROTEIN YGAZ"/>
    <property type="match status" value="1"/>
</dbReference>
<evidence type="ECO:0008006" key="10">
    <source>
        <dbReference type="Google" id="ProtNLM"/>
    </source>
</evidence>
<dbReference type="PANTHER" id="PTHR34979:SF1">
    <property type="entry name" value="INNER MEMBRANE PROTEIN YGAZ"/>
    <property type="match status" value="1"/>
</dbReference>
<evidence type="ECO:0000256" key="6">
    <source>
        <dbReference type="ARBA" id="ARBA00022989"/>
    </source>
</evidence>
<comment type="similarity">
    <text evidence="2">Belongs to the AzlC family.</text>
</comment>
<keyword evidence="6" id="KW-1133">Transmembrane helix</keyword>
<organism evidence="8 9">
    <name type="scientific">Granulimonas faecalis</name>
    <dbReference type="NCBI Taxonomy" id="2894155"/>
    <lineage>
        <taxon>Bacteria</taxon>
        <taxon>Bacillati</taxon>
        <taxon>Actinomycetota</taxon>
        <taxon>Coriobacteriia</taxon>
        <taxon>Coriobacteriales</taxon>
        <taxon>Kribbibacteriaceae</taxon>
        <taxon>Granulimonas</taxon>
    </lineage>
</organism>
<evidence type="ECO:0000256" key="3">
    <source>
        <dbReference type="ARBA" id="ARBA00022448"/>
    </source>
</evidence>
<proteinExistence type="inferred from homology"/>
<sequence>MPGASVAVPLRRALPVALPVMLGYVVIGLPAGILEAEVGLEPWAAFVLSCTYYSGAGQFMLPNLWLAGQGPWSIGASISLVNMRQLLYSAALAPAMAPVAKPLKTLFAATVTDESFGVNMERLSSDPSWDAACATAVNVLSMLSWATANAVGAAVGDALAMPTDVASFAMTSIFICLLLTQEFSRPTVVGAVTAAVVVALCKAVRAGGVAVVAGAAAGVAVAMAVGGAGESRPVEGGGS</sequence>
<evidence type="ECO:0000256" key="1">
    <source>
        <dbReference type="ARBA" id="ARBA00004651"/>
    </source>
</evidence>
<evidence type="ECO:0000313" key="8">
    <source>
        <dbReference type="EMBL" id="GJM55298.1"/>
    </source>
</evidence>
<dbReference type="Proteomes" id="UP001055025">
    <property type="component" value="Unassembled WGS sequence"/>
</dbReference>
<keyword evidence="3" id="KW-0813">Transport</keyword>
<comment type="caution">
    <text evidence="8">The sequence shown here is derived from an EMBL/GenBank/DDBJ whole genome shotgun (WGS) entry which is preliminary data.</text>
</comment>
<dbReference type="EMBL" id="BQKC01000001">
    <property type="protein sequence ID" value="GJM55298.1"/>
    <property type="molecule type" value="Genomic_DNA"/>
</dbReference>
<protein>
    <recommendedName>
        <fullName evidence="10">Branched-chain amino acid ABC transporter permease</fullName>
    </recommendedName>
</protein>
<dbReference type="GO" id="GO:1903785">
    <property type="term" value="P:L-valine transmembrane transport"/>
    <property type="evidence" value="ECO:0007669"/>
    <property type="project" value="TreeGrafter"/>
</dbReference>
<accession>A0AAV5B2K0</accession>
<keyword evidence="9" id="KW-1185">Reference proteome</keyword>
<evidence type="ECO:0000256" key="5">
    <source>
        <dbReference type="ARBA" id="ARBA00022692"/>
    </source>
</evidence>
<name>A0AAV5B2K0_9ACTN</name>
<dbReference type="AlphaFoldDB" id="A0AAV5B2K0"/>
<evidence type="ECO:0000256" key="4">
    <source>
        <dbReference type="ARBA" id="ARBA00022475"/>
    </source>
</evidence>
<dbReference type="Pfam" id="PF03591">
    <property type="entry name" value="AzlC"/>
    <property type="match status" value="1"/>
</dbReference>
<dbReference type="GO" id="GO:0005886">
    <property type="term" value="C:plasma membrane"/>
    <property type="evidence" value="ECO:0007669"/>
    <property type="project" value="UniProtKB-SubCell"/>
</dbReference>
<evidence type="ECO:0000256" key="7">
    <source>
        <dbReference type="ARBA" id="ARBA00023136"/>
    </source>
</evidence>
<keyword evidence="4" id="KW-1003">Cell membrane</keyword>